<name>A0AAU9XYR5_9CNID</name>
<organism evidence="2 3">
    <name type="scientific">Pocillopora meandrina</name>
    <dbReference type="NCBI Taxonomy" id="46732"/>
    <lineage>
        <taxon>Eukaryota</taxon>
        <taxon>Metazoa</taxon>
        <taxon>Cnidaria</taxon>
        <taxon>Anthozoa</taxon>
        <taxon>Hexacorallia</taxon>
        <taxon>Scleractinia</taxon>
        <taxon>Astrocoeniina</taxon>
        <taxon>Pocilloporidae</taxon>
        <taxon>Pocillopora</taxon>
    </lineage>
</organism>
<feature type="region of interest" description="Disordered" evidence="1">
    <location>
        <begin position="55"/>
        <end position="93"/>
    </location>
</feature>
<comment type="caution">
    <text evidence="2">The sequence shown here is derived from an EMBL/GenBank/DDBJ whole genome shotgun (WGS) entry which is preliminary data.</text>
</comment>
<keyword evidence="3" id="KW-1185">Reference proteome</keyword>
<dbReference type="Proteomes" id="UP001159428">
    <property type="component" value="Unassembled WGS sequence"/>
</dbReference>
<feature type="compositionally biased region" description="Acidic residues" evidence="1">
    <location>
        <begin position="80"/>
        <end position="93"/>
    </location>
</feature>
<dbReference type="EMBL" id="CALNXJ010000073">
    <property type="protein sequence ID" value="CAH3159936.1"/>
    <property type="molecule type" value="Genomic_DNA"/>
</dbReference>
<accession>A0AAU9XYR5</accession>
<protein>
    <submittedName>
        <fullName evidence="2">Uncharacterized protein</fullName>
    </submittedName>
</protein>
<reference evidence="2 3" key="1">
    <citation type="submission" date="2022-05" db="EMBL/GenBank/DDBJ databases">
        <authorList>
            <consortium name="Genoscope - CEA"/>
            <person name="William W."/>
        </authorList>
    </citation>
    <scope>NUCLEOTIDE SEQUENCE [LARGE SCALE GENOMIC DNA]</scope>
</reference>
<gene>
    <name evidence="2" type="ORF">PMEA_00032199</name>
</gene>
<proteinExistence type="predicted"/>
<dbReference type="AlphaFoldDB" id="A0AAU9XYR5"/>
<evidence type="ECO:0000313" key="2">
    <source>
        <dbReference type="EMBL" id="CAH3159936.1"/>
    </source>
</evidence>
<evidence type="ECO:0000256" key="1">
    <source>
        <dbReference type="SAM" id="MobiDB-lite"/>
    </source>
</evidence>
<evidence type="ECO:0000313" key="3">
    <source>
        <dbReference type="Proteomes" id="UP001159428"/>
    </source>
</evidence>
<sequence>MKFSSLTLESKIATLEVTGKVKSEVCKMGWALQKTRGSGTRFTEKVKGYLSSRFQTGERTGRKADPAQVAAEMRKAREADEQDANDEDEEESAYLEHRLRTKEVADVTSEIGLTHPILFDGHNICDHVNHDTLRKFKVTTLREMCAFFEIAFKARDLKATLLKKLNDMVTECICFQEIYEGYS</sequence>